<feature type="region of interest" description="Disordered" evidence="1">
    <location>
        <begin position="68"/>
        <end position="87"/>
    </location>
</feature>
<dbReference type="EMBL" id="AUSU01004987">
    <property type="protein sequence ID" value="EPS64201.1"/>
    <property type="molecule type" value="Genomic_DNA"/>
</dbReference>
<evidence type="ECO:0000313" key="3">
    <source>
        <dbReference type="Proteomes" id="UP000015453"/>
    </source>
</evidence>
<evidence type="ECO:0000256" key="1">
    <source>
        <dbReference type="SAM" id="MobiDB-lite"/>
    </source>
</evidence>
<dbReference type="AlphaFoldDB" id="S8CHV5"/>
<reference evidence="2 3" key="1">
    <citation type="journal article" date="2013" name="BMC Genomics">
        <title>The miniature genome of a carnivorous plant Genlisea aurea contains a low number of genes and short non-coding sequences.</title>
        <authorList>
            <person name="Leushkin E.V."/>
            <person name="Sutormin R.A."/>
            <person name="Nabieva E.R."/>
            <person name="Penin A.A."/>
            <person name="Kondrashov A.S."/>
            <person name="Logacheva M.D."/>
        </authorList>
    </citation>
    <scope>NUCLEOTIDE SEQUENCE [LARGE SCALE GENOMIC DNA]</scope>
</reference>
<feature type="compositionally biased region" description="Basic and acidic residues" evidence="1">
    <location>
        <begin position="73"/>
        <end position="85"/>
    </location>
</feature>
<sequence length="113" mass="12658">MAVRQKVPRVDASPICVHEAALQRVGGDVEVSEMDACGRAKINRETELDPKPQIRCLVGGRFVDNRSGGNRLAHGELTRHHEKSQSVKNLPMERITRPGLLLRRHCRTARTQS</sequence>
<protein>
    <submittedName>
        <fullName evidence="2">Uncharacterized protein</fullName>
    </submittedName>
</protein>
<keyword evidence="3" id="KW-1185">Reference proteome</keyword>
<organism evidence="2 3">
    <name type="scientific">Genlisea aurea</name>
    <dbReference type="NCBI Taxonomy" id="192259"/>
    <lineage>
        <taxon>Eukaryota</taxon>
        <taxon>Viridiplantae</taxon>
        <taxon>Streptophyta</taxon>
        <taxon>Embryophyta</taxon>
        <taxon>Tracheophyta</taxon>
        <taxon>Spermatophyta</taxon>
        <taxon>Magnoliopsida</taxon>
        <taxon>eudicotyledons</taxon>
        <taxon>Gunneridae</taxon>
        <taxon>Pentapetalae</taxon>
        <taxon>asterids</taxon>
        <taxon>lamiids</taxon>
        <taxon>Lamiales</taxon>
        <taxon>Lentibulariaceae</taxon>
        <taxon>Genlisea</taxon>
    </lineage>
</organism>
<proteinExistence type="predicted"/>
<dbReference type="Proteomes" id="UP000015453">
    <property type="component" value="Unassembled WGS sequence"/>
</dbReference>
<comment type="caution">
    <text evidence="2">The sequence shown here is derived from an EMBL/GenBank/DDBJ whole genome shotgun (WGS) entry which is preliminary data.</text>
</comment>
<evidence type="ECO:0000313" key="2">
    <source>
        <dbReference type="EMBL" id="EPS64201.1"/>
    </source>
</evidence>
<accession>S8CHV5</accession>
<name>S8CHV5_9LAMI</name>
<gene>
    <name evidence="2" type="ORF">M569_10580</name>
</gene>